<evidence type="ECO:0000256" key="1">
    <source>
        <dbReference type="SAM" id="SignalP"/>
    </source>
</evidence>
<evidence type="ECO:0000259" key="2">
    <source>
        <dbReference type="Pfam" id="PF20208"/>
    </source>
</evidence>
<feature type="chain" id="PRO_5036934733" description="ARG and Rhodanese-Phosphatase-superfamily-associated domain-containing protein" evidence="1">
    <location>
        <begin position="21"/>
        <end position="336"/>
    </location>
</feature>
<evidence type="ECO:0000313" key="3">
    <source>
        <dbReference type="EMBL" id="MBI1756388.1"/>
    </source>
</evidence>
<dbReference type="Pfam" id="PF20208">
    <property type="entry name" value="ARPP-1"/>
    <property type="match status" value="1"/>
</dbReference>
<reference evidence="3" key="1">
    <citation type="submission" date="2020-07" db="EMBL/GenBank/DDBJ databases">
        <title>Huge and variable diversity of episymbiotic CPR bacteria and DPANN archaea in groundwater ecosystems.</title>
        <authorList>
            <person name="He C.Y."/>
            <person name="Keren R."/>
            <person name="Whittaker M."/>
            <person name="Farag I.F."/>
            <person name="Doudna J."/>
            <person name="Cate J.H.D."/>
            <person name="Banfield J.F."/>
        </authorList>
    </citation>
    <scope>NUCLEOTIDE SEQUENCE</scope>
    <source>
        <strain evidence="3">NC_groundwater_17_Pr7_B-0.1um_64_12</strain>
    </source>
</reference>
<dbReference type="EMBL" id="JACOSL010000029">
    <property type="protein sequence ID" value="MBI1756388.1"/>
    <property type="molecule type" value="Genomic_DNA"/>
</dbReference>
<accession>A0A931PTF4</accession>
<dbReference type="Proteomes" id="UP000727962">
    <property type="component" value="Unassembled WGS sequence"/>
</dbReference>
<organism evidence="3 4">
    <name type="scientific">Fimbriimonas ginsengisoli</name>
    <dbReference type="NCBI Taxonomy" id="1005039"/>
    <lineage>
        <taxon>Bacteria</taxon>
        <taxon>Bacillati</taxon>
        <taxon>Armatimonadota</taxon>
        <taxon>Fimbriimonadia</taxon>
        <taxon>Fimbriimonadales</taxon>
        <taxon>Fimbriimonadaceae</taxon>
        <taxon>Fimbriimonas</taxon>
    </lineage>
</organism>
<proteinExistence type="predicted"/>
<protein>
    <recommendedName>
        <fullName evidence="2">ARG and Rhodanese-Phosphatase-superfamily-associated domain-containing protein</fullName>
    </recommendedName>
</protein>
<name>A0A931PTF4_FIMGI</name>
<keyword evidence="1" id="KW-0732">Signal</keyword>
<feature type="domain" description="ARG and Rhodanese-Phosphatase-superfamily-associated" evidence="2">
    <location>
        <begin position="35"/>
        <end position="306"/>
    </location>
</feature>
<dbReference type="InterPro" id="IPR046699">
    <property type="entry name" value="ARPP-1"/>
</dbReference>
<comment type="caution">
    <text evidence="3">The sequence shown here is derived from an EMBL/GenBank/DDBJ whole genome shotgun (WGS) entry which is preliminary data.</text>
</comment>
<sequence length="336" mass="35154">MFKLTPFAAIALCALAGAQAGRSAHPKPQPVAQKLTLGTPVQIGTLAIVPIVSTVPLAREKYRTLAEATKLGLVEIVELPGGQEVNSLEVRNKGDLPLLLFAGELLLGGKQDRIVGKDSIVPAKGRRDVPVFCVEHGRWSGSTNFRGGDTFVPSAVRQAAVQGGRQDQVWDRVAKANADVGVAPSTGTFRATVDSPKVRGAADHLMALVNARFKPTAGTVGVICWMNGRIHSADLFANGGLFSASRAKLFRSYALDVQLLSSPKATPVDARACKAFLAAIVAAKRGAMEGDAFGHGVRLMDKAVAGYESGGAKFRRPFDAGGASAGFAHGTYTPGK</sequence>
<feature type="signal peptide" evidence="1">
    <location>
        <begin position="1"/>
        <end position="20"/>
    </location>
</feature>
<gene>
    <name evidence="3" type="ORF">HYR64_04690</name>
</gene>
<dbReference type="AlphaFoldDB" id="A0A931PTF4"/>
<evidence type="ECO:0000313" key="4">
    <source>
        <dbReference type="Proteomes" id="UP000727962"/>
    </source>
</evidence>